<comment type="caution">
    <text evidence="2">The sequence shown here is derived from an EMBL/GenBank/DDBJ whole genome shotgun (WGS) entry which is preliminary data.</text>
</comment>
<protein>
    <recommendedName>
        <fullName evidence="1">Ubiquitin 3 binding protein But2 C-terminal domain-containing protein</fullName>
    </recommendedName>
</protein>
<dbReference type="PANTHER" id="PTHR39613:SF1">
    <property type="entry name" value="ANCHORED CELL WALL PROTEIN, PUTATIVE (AFU_ORTHOLOGUE AFUA_4G08960)-RELATED"/>
    <property type="match status" value="1"/>
</dbReference>
<evidence type="ECO:0000313" key="3">
    <source>
        <dbReference type="Proteomes" id="UP000758155"/>
    </source>
</evidence>
<proteinExistence type="predicted"/>
<dbReference type="AlphaFoldDB" id="A0A9P5C1Q1"/>
<dbReference type="OrthoDB" id="4657524at2759"/>
<name>A0A9P5C1Q1_9PLEO</name>
<accession>A0A9P5C1Q1</accession>
<sequence>MARNSPAGLQGLFEAPNYIVPVDKSDPSKVIGNGYVAQLSPNLSTVFVFDVRPENQGKTCTLAFHMPPASLWPDMSPVKIRSPGGVIVSSMGQQAAWAGISASNFVSSGVVGWVPSVQLSNQYNFASLPCAAGQRVAYQVESTGGLTMDFFQVISPPTGLFMSVS</sequence>
<feature type="domain" description="Ubiquitin 3 binding protein But2 C-terminal" evidence="1">
    <location>
        <begin position="14"/>
        <end position="156"/>
    </location>
</feature>
<organism evidence="2 3">
    <name type="scientific">Didymella heteroderae</name>
    <dbReference type="NCBI Taxonomy" id="1769908"/>
    <lineage>
        <taxon>Eukaryota</taxon>
        <taxon>Fungi</taxon>
        <taxon>Dikarya</taxon>
        <taxon>Ascomycota</taxon>
        <taxon>Pezizomycotina</taxon>
        <taxon>Dothideomycetes</taxon>
        <taxon>Pleosporomycetidae</taxon>
        <taxon>Pleosporales</taxon>
        <taxon>Pleosporineae</taxon>
        <taxon>Didymellaceae</taxon>
        <taxon>Didymella</taxon>
    </lineage>
</organism>
<gene>
    <name evidence="2" type="ORF">E8E12_007582</name>
</gene>
<dbReference type="PANTHER" id="PTHR39613">
    <property type="entry name" value="ANCHORED CELL WALL PROTEIN, PUTATIVE (AFU_ORTHOLOGUE AFUA_4G08960)-RELATED"/>
    <property type="match status" value="1"/>
</dbReference>
<evidence type="ECO:0000313" key="2">
    <source>
        <dbReference type="EMBL" id="KAF3041556.1"/>
    </source>
</evidence>
<dbReference type="Proteomes" id="UP000758155">
    <property type="component" value="Unassembled WGS sequence"/>
</dbReference>
<evidence type="ECO:0000259" key="1">
    <source>
        <dbReference type="Pfam" id="PF09792"/>
    </source>
</evidence>
<dbReference type="InterPro" id="IPR018620">
    <property type="entry name" value="Ubiquitin3-bd_protein_But2_C"/>
</dbReference>
<reference evidence="2" key="1">
    <citation type="submission" date="2019-04" db="EMBL/GenBank/DDBJ databases">
        <title>Sequencing of skin fungus with MAO and IRED activity.</title>
        <authorList>
            <person name="Marsaioli A.J."/>
            <person name="Bonatto J.M.C."/>
            <person name="Reis Junior O."/>
        </authorList>
    </citation>
    <scope>NUCLEOTIDE SEQUENCE</scope>
    <source>
        <strain evidence="2">28M1</strain>
    </source>
</reference>
<dbReference type="EMBL" id="SWKV01000020">
    <property type="protein sequence ID" value="KAF3041556.1"/>
    <property type="molecule type" value="Genomic_DNA"/>
</dbReference>
<keyword evidence="3" id="KW-1185">Reference proteome</keyword>
<dbReference type="Pfam" id="PF09792">
    <property type="entry name" value="But2"/>
    <property type="match status" value="1"/>
</dbReference>